<gene>
    <name evidence="3" type="ORF">GLOTRDRAFT_137347</name>
</gene>
<evidence type="ECO:0000256" key="1">
    <source>
        <dbReference type="SAM" id="MobiDB-lite"/>
    </source>
</evidence>
<dbReference type="InterPro" id="IPR008266">
    <property type="entry name" value="Tyr_kinase_AS"/>
</dbReference>
<reference evidence="3 4" key="1">
    <citation type="journal article" date="2012" name="Science">
        <title>The Paleozoic origin of enzymatic lignin decomposition reconstructed from 31 fungal genomes.</title>
        <authorList>
            <person name="Floudas D."/>
            <person name="Binder M."/>
            <person name="Riley R."/>
            <person name="Barry K."/>
            <person name="Blanchette R.A."/>
            <person name="Henrissat B."/>
            <person name="Martinez A.T."/>
            <person name="Otillar R."/>
            <person name="Spatafora J.W."/>
            <person name="Yadav J.S."/>
            <person name="Aerts A."/>
            <person name="Benoit I."/>
            <person name="Boyd A."/>
            <person name="Carlson A."/>
            <person name="Copeland A."/>
            <person name="Coutinho P.M."/>
            <person name="de Vries R.P."/>
            <person name="Ferreira P."/>
            <person name="Findley K."/>
            <person name="Foster B."/>
            <person name="Gaskell J."/>
            <person name="Glotzer D."/>
            <person name="Gorecki P."/>
            <person name="Heitman J."/>
            <person name="Hesse C."/>
            <person name="Hori C."/>
            <person name="Igarashi K."/>
            <person name="Jurgens J.A."/>
            <person name="Kallen N."/>
            <person name="Kersten P."/>
            <person name="Kohler A."/>
            <person name="Kuees U."/>
            <person name="Kumar T.K.A."/>
            <person name="Kuo A."/>
            <person name="LaButti K."/>
            <person name="Larrondo L.F."/>
            <person name="Lindquist E."/>
            <person name="Ling A."/>
            <person name="Lombard V."/>
            <person name="Lucas S."/>
            <person name="Lundell T."/>
            <person name="Martin R."/>
            <person name="McLaughlin D.J."/>
            <person name="Morgenstern I."/>
            <person name="Morin E."/>
            <person name="Murat C."/>
            <person name="Nagy L.G."/>
            <person name="Nolan M."/>
            <person name="Ohm R.A."/>
            <person name="Patyshakuliyeva A."/>
            <person name="Rokas A."/>
            <person name="Ruiz-Duenas F.J."/>
            <person name="Sabat G."/>
            <person name="Salamov A."/>
            <person name="Samejima M."/>
            <person name="Schmutz J."/>
            <person name="Slot J.C."/>
            <person name="St John F."/>
            <person name="Stenlid J."/>
            <person name="Sun H."/>
            <person name="Sun S."/>
            <person name="Syed K."/>
            <person name="Tsang A."/>
            <person name="Wiebenga A."/>
            <person name="Young D."/>
            <person name="Pisabarro A."/>
            <person name="Eastwood D.C."/>
            <person name="Martin F."/>
            <person name="Cullen D."/>
            <person name="Grigoriev I.V."/>
            <person name="Hibbett D.S."/>
        </authorList>
    </citation>
    <scope>NUCLEOTIDE SEQUENCE [LARGE SCALE GENOMIC DNA]</scope>
    <source>
        <strain evidence="3 4">ATCC 11539</strain>
    </source>
</reference>
<evidence type="ECO:0000313" key="3">
    <source>
        <dbReference type="EMBL" id="EPQ56820.1"/>
    </source>
</evidence>
<feature type="compositionally biased region" description="Basic and acidic residues" evidence="1">
    <location>
        <begin position="214"/>
        <end position="229"/>
    </location>
</feature>
<dbReference type="GO" id="GO:0004672">
    <property type="term" value="F:protein kinase activity"/>
    <property type="evidence" value="ECO:0007669"/>
    <property type="project" value="InterPro"/>
</dbReference>
<dbReference type="PANTHER" id="PTHR38248">
    <property type="entry name" value="FUNK1 6"/>
    <property type="match status" value="1"/>
</dbReference>
<dbReference type="InterPro" id="IPR011009">
    <property type="entry name" value="Kinase-like_dom_sf"/>
</dbReference>
<feature type="compositionally biased region" description="Polar residues" evidence="1">
    <location>
        <begin position="50"/>
        <end position="68"/>
    </location>
</feature>
<dbReference type="InterPro" id="IPR040976">
    <property type="entry name" value="Pkinase_fungal"/>
</dbReference>
<accession>S7RQF6</accession>
<proteinExistence type="predicted"/>
<feature type="compositionally biased region" description="Low complexity" evidence="1">
    <location>
        <begin position="18"/>
        <end position="30"/>
    </location>
</feature>
<feature type="region of interest" description="Disordered" evidence="1">
    <location>
        <begin position="214"/>
        <end position="235"/>
    </location>
</feature>
<dbReference type="OMA" id="MCRINEM"/>
<dbReference type="PROSITE" id="PS00109">
    <property type="entry name" value="PROTEIN_KINASE_TYR"/>
    <property type="match status" value="1"/>
</dbReference>
<dbReference type="KEGG" id="gtr:GLOTRDRAFT_137347"/>
<dbReference type="OrthoDB" id="2739948at2759"/>
<dbReference type="eggNOG" id="ENOG502SXF9">
    <property type="taxonomic scope" value="Eukaryota"/>
</dbReference>
<dbReference type="AlphaFoldDB" id="S7RQF6"/>
<sequence>MSNSPAMHALPTTPSPPVSDVSDSSRSSTPENVPPDEPTTPVMGKIPLKTPNTTPYKSQASVSAVSQHESIERPKGFHASLYGSEAGAHTPGAWSMDAFLSWCFPSANAEDSISALKESQIGELKELLNDVKPGDKGDRERPMYKPLVKSLQYILDHLRDRGDTIPLAVHDTSRKFAKGDDRLRNIAPDLMIQVDKGSDKKDRWPHALGLIEVKPNREEDPARNNDPSRDMTQGQTKTWNQLQEYGAVAFQARPRCYMLGMGIYDDIARFYRWDRSAVIFSESFHYKTDFKPLVQFLHGFATFCGNTMGIDSSITTGVPDDFPLPLLRRIYHKAVEDGVVKHNRKFTDNDLPYRSCYMAAPASPTSDDPGTYVTVGGPLFSSRSLFGRGTKTWLAVSAAASESIYSVGKEMRQCVVIKDAWRDADRLPEKDIYARIHEKGHMFGVARCRGGFDVETVVHAQKKESHHTCAPRVNAFLPEAKFCPRTHYRVVLESVGIPLSRFTSTRQLVKAVRDAVKGLRDMAKAGILHRDISINNIMISASRKEEHNAWGFLIDPEYASFINDKQSTSDLRRITGTIQFISIALQRKTKGVPRVVHQSWHDLESVYWVVLHTVVCHVDTNIMPERVHEIFDHSGGYGKHGWLSSDEWSTVEVIDHPPLTRCLHELGRLVHSHHMAAEEKDLLTHERVLKAFEDTLRAKDWPKADPAAREFVPCNDPTKQRNLDTSQVVSSAMRSAQASGISDAIVNASSASRKRKAGDDVEVHPEAQSSDSKRSRV</sequence>
<organism evidence="3 4">
    <name type="scientific">Gloeophyllum trabeum (strain ATCC 11539 / FP-39264 / Madison 617)</name>
    <name type="common">Brown rot fungus</name>
    <dbReference type="NCBI Taxonomy" id="670483"/>
    <lineage>
        <taxon>Eukaryota</taxon>
        <taxon>Fungi</taxon>
        <taxon>Dikarya</taxon>
        <taxon>Basidiomycota</taxon>
        <taxon>Agaricomycotina</taxon>
        <taxon>Agaricomycetes</taxon>
        <taxon>Gloeophyllales</taxon>
        <taxon>Gloeophyllaceae</taxon>
        <taxon>Gloeophyllum</taxon>
    </lineage>
</organism>
<name>S7RQF6_GLOTA</name>
<dbReference type="Gene3D" id="1.10.510.10">
    <property type="entry name" value="Transferase(Phosphotransferase) domain 1"/>
    <property type="match status" value="1"/>
</dbReference>
<dbReference type="PANTHER" id="PTHR38248:SF2">
    <property type="entry name" value="FUNK1 11"/>
    <property type="match status" value="1"/>
</dbReference>
<dbReference type="Pfam" id="PF17667">
    <property type="entry name" value="Pkinase_fungal"/>
    <property type="match status" value="1"/>
</dbReference>
<evidence type="ECO:0000259" key="2">
    <source>
        <dbReference type="Pfam" id="PF17667"/>
    </source>
</evidence>
<dbReference type="SUPFAM" id="SSF56112">
    <property type="entry name" value="Protein kinase-like (PK-like)"/>
    <property type="match status" value="1"/>
</dbReference>
<protein>
    <recommendedName>
        <fullName evidence="2">Fungal-type protein kinase domain-containing protein</fullName>
    </recommendedName>
</protein>
<evidence type="ECO:0000313" key="4">
    <source>
        <dbReference type="Proteomes" id="UP000030669"/>
    </source>
</evidence>
<dbReference type="RefSeq" id="XP_007864025.1">
    <property type="nucleotide sequence ID" value="XM_007865834.1"/>
</dbReference>
<feature type="region of interest" description="Disordered" evidence="1">
    <location>
        <begin position="1"/>
        <end position="69"/>
    </location>
</feature>
<feature type="domain" description="Fungal-type protein kinase" evidence="2">
    <location>
        <begin position="232"/>
        <end position="613"/>
    </location>
</feature>
<dbReference type="Proteomes" id="UP000030669">
    <property type="component" value="Unassembled WGS sequence"/>
</dbReference>
<keyword evidence="4" id="KW-1185">Reference proteome</keyword>
<dbReference type="GeneID" id="19303735"/>
<dbReference type="HOGENOM" id="CLU_014053_0_0_1"/>
<feature type="compositionally biased region" description="Basic and acidic residues" evidence="1">
    <location>
        <begin position="757"/>
        <end position="777"/>
    </location>
</feature>
<feature type="region of interest" description="Disordered" evidence="1">
    <location>
        <begin position="733"/>
        <end position="777"/>
    </location>
</feature>
<dbReference type="EMBL" id="KB469299">
    <property type="protein sequence ID" value="EPQ56820.1"/>
    <property type="molecule type" value="Genomic_DNA"/>
</dbReference>